<dbReference type="GO" id="GO:0036503">
    <property type="term" value="P:ERAD pathway"/>
    <property type="evidence" value="ECO:0007669"/>
    <property type="project" value="TreeGrafter"/>
</dbReference>
<feature type="compositionally biased region" description="Low complexity" evidence="1">
    <location>
        <begin position="76"/>
        <end position="90"/>
    </location>
</feature>
<dbReference type="PANTHER" id="PTHR15204:SF0">
    <property type="entry name" value="LARGE PROLINE-RICH PROTEIN BAG6"/>
    <property type="match status" value="1"/>
</dbReference>
<keyword evidence="3" id="KW-1185">Reference proteome</keyword>
<proteinExistence type="predicted"/>
<evidence type="ECO:0000313" key="3">
    <source>
        <dbReference type="Proteomes" id="UP001177003"/>
    </source>
</evidence>
<reference evidence="2" key="1">
    <citation type="submission" date="2023-04" db="EMBL/GenBank/DDBJ databases">
        <authorList>
            <person name="Vijverberg K."/>
            <person name="Xiong W."/>
            <person name="Schranz E."/>
        </authorList>
    </citation>
    <scope>NUCLEOTIDE SEQUENCE</scope>
</reference>
<accession>A0AA35VFS8</accession>
<organism evidence="2 3">
    <name type="scientific">Lactuca saligna</name>
    <name type="common">Willowleaf lettuce</name>
    <dbReference type="NCBI Taxonomy" id="75948"/>
    <lineage>
        <taxon>Eukaryota</taxon>
        <taxon>Viridiplantae</taxon>
        <taxon>Streptophyta</taxon>
        <taxon>Embryophyta</taxon>
        <taxon>Tracheophyta</taxon>
        <taxon>Spermatophyta</taxon>
        <taxon>Magnoliopsida</taxon>
        <taxon>eudicotyledons</taxon>
        <taxon>Gunneridae</taxon>
        <taxon>Pentapetalae</taxon>
        <taxon>asterids</taxon>
        <taxon>campanulids</taxon>
        <taxon>Asterales</taxon>
        <taxon>Asteraceae</taxon>
        <taxon>Cichorioideae</taxon>
        <taxon>Cichorieae</taxon>
        <taxon>Lactucinae</taxon>
        <taxon>Lactuca</taxon>
    </lineage>
</organism>
<dbReference type="AlphaFoldDB" id="A0AA35VFS8"/>
<protein>
    <submittedName>
        <fullName evidence="2">Uncharacterized protein</fullName>
    </submittedName>
</protein>
<sequence length="151" mass="15724">MEGLPTPAALGEVTQSARQLLIEEAGECLMSDAVVNAGPAVFISASGPNPIMVQPLPFQPATSFGTTTHPPPPPNVVVTRSASSTSSFGSALRPRNIDIRIRTEAQPPAPFCRSKDKAQAFGSPSCCCENSLNGPLRNSSWPSFKGSGCPT</sequence>
<evidence type="ECO:0000256" key="1">
    <source>
        <dbReference type="SAM" id="MobiDB-lite"/>
    </source>
</evidence>
<name>A0AA35VFS8_LACSI</name>
<evidence type="ECO:0000313" key="2">
    <source>
        <dbReference type="EMBL" id="CAI9270905.1"/>
    </source>
</evidence>
<dbReference type="GO" id="GO:0051787">
    <property type="term" value="F:misfolded protein binding"/>
    <property type="evidence" value="ECO:0007669"/>
    <property type="project" value="TreeGrafter"/>
</dbReference>
<feature type="region of interest" description="Disordered" evidence="1">
    <location>
        <begin position="62"/>
        <end position="99"/>
    </location>
</feature>
<dbReference type="GO" id="GO:0071818">
    <property type="term" value="C:BAT3 complex"/>
    <property type="evidence" value="ECO:0007669"/>
    <property type="project" value="TreeGrafter"/>
</dbReference>
<dbReference type="PANTHER" id="PTHR15204">
    <property type="entry name" value="LARGE PROLINE-RICH PROTEIN BAG6"/>
    <property type="match status" value="1"/>
</dbReference>
<dbReference type="EMBL" id="OX465078">
    <property type="protein sequence ID" value="CAI9270905.1"/>
    <property type="molecule type" value="Genomic_DNA"/>
</dbReference>
<gene>
    <name evidence="2" type="ORF">LSALG_LOCUS11196</name>
</gene>
<dbReference type="GO" id="GO:0031593">
    <property type="term" value="F:polyubiquitin modification-dependent protein binding"/>
    <property type="evidence" value="ECO:0007669"/>
    <property type="project" value="TreeGrafter"/>
</dbReference>
<dbReference type="Proteomes" id="UP001177003">
    <property type="component" value="Chromosome 2"/>
</dbReference>